<dbReference type="InterPro" id="IPR011010">
    <property type="entry name" value="DNA_brk_join_enz"/>
</dbReference>
<feature type="domain" description="Tyr recombinase" evidence="3">
    <location>
        <begin position="1"/>
        <end position="71"/>
    </location>
</feature>
<dbReference type="InterPro" id="IPR013762">
    <property type="entry name" value="Integrase-like_cat_sf"/>
</dbReference>
<comment type="caution">
    <text evidence="4">The sequence shown here is derived from an EMBL/GenBank/DDBJ whole genome shotgun (WGS) entry which is preliminary data.</text>
</comment>
<dbReference type="CDD" id="cd00796">
    <property type="entry name" value="INT_Rci_Hp1_C"/>
    <property type="match status" value="1"/>
</dbReference>
<keyword evidence="1" id="KW-0229">DNA integration</keyword>
<dbReference type="PANTHER" id="PTHR30349:SF64">
    <property type="entry name" value="PROPHAGE INTEGRASE INTD-RELATED"/>
    <property type="match status" value="1"/>
</dbReference>
<evidence type="ECO:0000259" key="3">
    <source>
        <dbReference type="PROSITE" id="PS51898"/>
    </source>
</evidence>
<proteinExistence type="predicted"/>
<dbReference type="GO" id="GO:0003677">
    <property type="term" value="F:DNA binding"/>
    <property type="evidence" value="ECO:0007669"/>
    <property type="project" value="InterPro"/>
</dbReference>
<dbReference type="PROSITE" id="PS51898">
    <property type="entry name" value="TYR_RECOMBINASE"/>
    <property type="match status" value="1"/>
</dbReference>
<dbReference type="SUPFAM" id="SSF56349">
    <property type="entry name" value="DNA breaking-rejoining enzymes"/>
    <property type="match status" value="1"/>
</dbReference>
<dbReference type="InterPro" id="IPR002104">
    <property type="entry name" value="Integrase_catalytic"/>
</dbReference>
<evidence type="ECO:0000313" key="4">
    <source>
        <dbReference type="EMBL" id="TKC83790.1"/>
    </source>
</evidence>
<dbReference type="EMBL" id="SWJE01000013">
    <property type="protein sequence ID" value="TKC83790.1"/>
    <property type="molecule type" value="Genomic_DNA"/>
</dbReference>
<sequence>MTTIQKGFQAACDRAGIEDFRVHDLRHTFASWLVMAGVSLYVVKELLGHSSITVTERYAHLAPHVGRAAVQLLLDV</sequence>
<keyword evidence="2" id="KW-0233">DNA recombination</keyword>
<protein>
    <submittedName>
        <fullName evidence="4">Site-specific integrase</fullName>
    </submittedName>
</protein>
<evidence type="ECO:0000313" key="5">
    <source>
        <dbReference type="Proteomes" id="UP000305539"/>
    </source>
</evidence>
<evidence type="ECO:0000256" key="2">
    <source>
        <dbReference type="ARBA" id="ARBA00023172"/>
    </source>
</evidence>
<accession>A0A4V6WQ58</accession>
<dbReference type="GO" id="GO:0006310">
    <property type="term" value="P:DNA recombination"/>
    <property type="evidence" value="ECO:0007669"/>
    <property type="project" value="UniProtKB-KW"/>
</dbReference>
<dbReference type="GO" id="GO:0015074">
    <property type="term" value="P:DNA integration"/>
    <property type="evidence" value="ECO:0007669"/>
    <property type="project" value="UniProtKB-KW"/>
</dbReference>
<dbReference type="Pfam" id="PF00589">
    <property type="entry name" value="Phage_integrase"/>
    <property type="match status" value="1"/>
</dbReference>
<dbReference type="AlphaFoldDB" id="A0A4V6WQ58"/>
<name>A0A4V6WQ58_9BURK</name>
<dbReference type="Proteomes" id="UP000305539">
    <property type="component" value="Unassembled WGS sequence"/>
</dbReference>
<dbReference type="PANTHER" id="PTHR30349">
    <property type="entry name" value="PHAGE INTEGRASE-RELATED"/>
    <property type="match status" value="1"/>
</dbReference>
<gene>
    <name evidence="4" type="ORF">FAZ69_22410</name>
</gene>
<dbReference type="InterPro" id="IPR050090">
    <property type="entry name" value="Tyrosine_recombinase_XerCD"/>
</dbReference>
<reference evidence="4 5" key="1">
    <citation type="submission" date="2019-04" db="EMBL/GenBank/DDBJ databases">
        <title>Trinickia sp. 7GSK02, isolated from subtropical forest soil.</title>
        <authorList>
            <person name="Gao Z.-H."/>
            <person name="Qiu L.-H."/>
        </authorList>
    </citation>
    <scope>NUCLEOTIDE SEQUENCE [LARGE SCALE GENOMIC DNA]</scope>
    <source>
        <strain evidence="4 5">7GSK02</strain>
    </source>
</reference>
<dbReference type="Gene3D" id="1.10.443.10">
    <property type="entry name" value="Intergrase catalytic core"/>
    <property type="match status" value="1"/>
</dbReference>
<evidence type="ECO:0000256" key="1">
    <source>
        <dbReference type="ARBA" id="ARBA00022908"/>
    </source>
</evidence>
<keyword evidence="5" id="KW-1185">Reference proteome</keyword>
<dbReference type="OrthoDB" id="662444at2"/>
<organism evidence="4 5">
    <name type="scientific">Trinickia terrae</name>
    <dbReference type="NCBI Taxonomy" id="2571161"/>
    <lineage>
        <taxon>Bacteria</taxon>
        <taxon>Pseudomonadati</taxon>
        <taxon>Pseudomonadota</taxon>
        <taxon>Betaproteobacteria</taxon>
        <taxon>Burkholderiales</taxon>
        <taxon>Burkholderiaceae</taxon>
        <taxon>Trinickia</taxon>
    </lineage>
</organism>